<reference evidence="2" key="1">
    <citation type="submission" date="2024-01" db="EMBL/GenBank/DDBJ databases">
        <title>Genomic and biogeographic characterisation of Mantoniella tinhauana virus 1, the first discovered Mantoniella-infecting prasinovirus.</title>
        <authorList>
            <person name="Rey Redondo E."/>
            <person name="Yung C.C.M."/>
        </authorList>
    </citation>
    <scope>NUCLEOTIDE SEQUENCE</scope>
    <source>
        <strain evidence="2">Lau Fau Shan</strain>
    </source>
</reference>
<evidence type="ECO:0000313" key="2">
    <source>
        <dbReference type="EMBL" id="XAO13499.1"/>
    </source>
</evidence>
<feature type="transmembrane region" description="Helical" evidence="1">
    <location>
        <begin position="100"/>
        <end position="119"/>
    </location>
</feature>
<dbReference type="EMBL" id="PP130629">
    <property type="protein sequence ID" value="XAO13499.1"/>
    <property type="molecule type" value="Genomic_DNA"/>
</dbReference>
<keyword evidence="1" id="KW-1133">Transmembrane helix</keyword>
<sequence>MKTPVNVVLMAILYWILIYAVLIVPKFSNAYMINLVWMSMVIPNVLRLMVGSIPRLAVDKFFFVVSTIFALGITYLVGRYDKGVKEGLSNSSATTDKKVRASVSLVMAFIIGALMTYFLNIDSRIYSEMGWES</sequence>
<evidence type="ECO:0000256" key="1">
    <source>
        <dbReference type="SAM" id="Phobius"/>
    </source>
</evidence>
<feature type="transmembrane region" description="Helical" evidence="1">
    <location>
        <begin position="61"/>
        <end position="80"/>
    </location>
</feature>
<organism evidence="2">
    <name type="scientific">Mantoniella tinhauana virus 1</name>
    <dbReference type="NCBI Taxonomy" id="3111543"/>
    <lineage>
        <taxon>Viruses</taxon>
    </lineage>
</organism>
<feature type="transmembrane region" description="Helical" evidence="1">
    <location>
        <begin position="7"/>
        <end position="24"/>
    </location>
</feature>
<feature type="transmembrane region" description="Helical" evidence="1">
    <location>
        <begin position="30"/>
        <end position="49"/>
    </location>
</feature>
<keyword evidence="1" id="KW-0472">Membrane</keyword>
<name>A0AB38ZM99_9VIRU</name>
<keyword evidence="1" id="KW-0812">Transmembrane</keyword>
<proteinExistence type="predicted"/>
<accession>A0AB38ZM99</accession>
<protein>
    <submittedName>
        <fullName evidence="2">Uncharacterized protein</fullName>
    </submittedName>
</protein>